<keyword evidence="1" id="KW-0732">Signal</keyword>
<dbReference type="OrthoDB" id="1396884at2"/>
<accession>A0A5C7AMC2</accession>
<comment type="caution">
    <text evidence="2">The sequence shown here is derived from an EMBL/GenBank/DDBJ whole genome shotgun (WGS) entry which is preliminary data.</text>
</comment>
<dbReference type="Proteomes" id="UP000321790">
    <property type="component" value="Unassembled WGS sequence"/>
</dbReference>
<feature type="chain" id="PRO_5022712697" evidence="1">
    <location>
        <begin position="23"/>
        <end position="239"/>
    </location>
</feature>
<organism evidence="2 3">
    <name type="scientific">Seonamhaeicola algicola</name>
    <dbReference type="NCBI Taxonomy" id="1719036"/>
    <lineage>
        <taxon>Bacteria</taxon>
        <taxon>Pseudomonadati</taxon>
        <taxon>Bacteroidota</taxon>
        <taxon>Flavobacteriia</taxon>
        <taxon>Flavobacteriales</taxon>
        <taxon>Flavobacteriaceae</taxon>
    </lineage>
</organism>
<proteinExistence type="predicted"/>
<evidence type="ECO:0000313" key="3">
    <source>
        <dbReference type="Proteomes" id="UP000321790"/>
    </source>
</evidence>
<keyword evidence="3" id="KW-1185">Reference proteome</keyword>
<sequence>MKKIVCLLACTCLNFCLSFSQVGIGTTTPDASSILDVESTDKGILIPRLTDAQIAAIANPAIGLMVFNTSTNMFQYNSGSPSTPIWSAIQTSASSSAYFGSFIISSTGTTTITGLPFMPSQIKFTACANVETNNLNSDNGVGNNNSGLANAFGMMSGYANNFGGSIAQQVMYIGGSGNSINDISRYASSSHAIGIRYSNQNGDSLGLTNASLSSFNSNGFTLNVTNHSDDILVIYEAYR</sequence>
<protein>
    <submittedName>
        <fullName evidence="2">Uncharacterized protein</fullName>
    </submittedName>
</protein>
<dbReference type="EMBL" id="VOSC01000025">
    <property type="protein sequence ID" value="TXE09880.1"/>
    <property type="molecule type" value="Genomic_DNA"/>
</dbReference>
<dbReference type="RefSeq" id="WP_147135437.1">
    <property type="nucleotide sequence ID" value="NZ_VOSC01000025.1"/>
</dbReference>
<evidence type="ECO:0000313" key="2">
    <source>
        <dbReference type="EMBL" id="TXE09880.1"/>
    </source>
</evidence>
<feature type="signal peptide" evidence="1">
    <location>
        <begin position="1"/>
        <end position="22"/>
    </location>
</feature>
<dbReference type="AlphaFoldDB" id="A0A5C7AMC2"/>
<reference evidence="3" key="1">
    <citation type="submission" date="2019-08" db="EMBL/GenBank/DDBJ databases">
        <title>Seonamhaeicola sediminis sp. nov., isolated from marine sediment.</title>
        <authorList>
            <person name="Cao W.R."/>
        </authorList>
    </citation>
    <scope>NUCLEOTIDE SEQUENCE [LARGE SCALE GENOMIC DNA]</scope>
    <source>
        <strain evidence="3">Gy8</strain>
    </source>
</reference>
<evidence type="ECO:0000256" key="1">
    <source>
        <dbReference type="SAM" id="SignalP"/>
    </source>
</evidence>
<gene>
    <name evidence="2" type="ORF">FUA26_10360</name>
</gene>
<name>A0A5C7AMC2_9FLAO</name>